<dbReference type="Proteomes" id="UP000234254">
    <property type="component" value="Unassembled WGS sequence"/>
</dbReference>
<sequence>MPKRSNDGDILSSQRKRARVARTDDITDRLSVLTNEVLLHILSFLPVSSLLTCQRLSRRFRALAGDSELWKRRYYSRWVRPRARRLVKARRVTFPQGNAEYSPRVSTWLDHSHLVDEGRTPNWKRQYRLRHNWSRGLCRVTEVEVPQPQRPPLLVNFYSGFVLTADLEHGLRVWLAVTPKICTANVQFTDSTQQCFTVPTALTTNRGPRPNSIEIVVGFENGQFNVYDMDPDTLRLSLRFSHPGFANGAITAMASSFPYLLMVSQHKHLSLYKLSTESRGARPTESMETARLLASLKADSILASMSLSLRMAGPETIISSIVYSFFHIGCGWSLGIQELHFNKSGQQIRSRLTTTVDSQYSFRPLSYFQGGNRSSEGHERSSPPSHSFSPGPAILHHEPPTSVSYSHPYLLTSHPDNTLTVYLVVSTAADLSVRSGQRLWGHTSSVSAVHVSDRGKAVSVSSRGDEIRIWDLESMMSSAGPQRQLEENSIQINPENKTQPDRNRAGLLSGTRLRETMDARLNISNQLVVRGCIGFDDERVLLLREGRLGAQMLECYDFT</sequence>
<dbReference type="PROSITE" id="PS50082">
    <property type="entry name" value="WD_REPEATS_2"/>
    <property type="match status" value="1"/>
</dbReference>
<dbReference type="InterPro" id="IPR001810">
    <property type="entry name" value="F-box_dom"/>
</dbReference>
<evidence type="ECO:0000259" key="9">
    <source>
        <dbReference type="PROSITE" id="PS50181"/>
    </source>
</evidence>
<dbReference type="InterPro" id="IPR001680">
    <property type="entry name" value="WD40_rpt"/>
</dbReference>
<dbReference type="InterPro" id="IPR036322">
    <property type="entry name" value="WD40_repeat_dom_sf"/>
</dbReference>
<organism evidence="10 11">
    <name type="scientific">Aspergillus campestris (strain IBT 28561)</name>
    <dbReference type="NCBI Taxonomy" id="1392248"/>
    <lineage>
        <taxon>Eukaryota</taxon>
        <taxon>Fungi</taxon>
        <taxon>Dikarya</taxon>
        <taxon>Ascomycota</taxon>
        <taxon>Pezizomycotina</taxon>
        <taxon>Eurotiomycetes</taxon>
        <taxon>Eurotiomycetidae</taxon>
        <taxon>Eurotiales</taxon>
        <taxon>Aspergillaceae</taxon>
        <taxon>Aspergillus</taxon>
        <taxon>Aspergillus subgen. Circumdati</taxon>
    </lineage>
</organism>
<dbReference type="Gene3D" id="2.130.10.10">
    <property type="entry name" value="YVTN repeat-like/Quinoprotein amine dehydrogenase"/>
    <property type="match status" value="1"/>
</dbReference>
<evidence type="ECO:0000256" key="5">
    <source>
        <dbReference type="ARBA" id="ARBA00030034"/>
    </source>
</evidence>
<evidence type="ECO:0000256" key="6">
    <source>
        <dbReference type="ARBA" id="ARBA00032113"/>
    </source>
</evidence>
<feature type="compositionally biased region" description="Low complexity" evidence="8">
    <location>
        <begin position="382"/>
        <end position="392"/>
    </location>
</feature>
<evidence type="ECO:0000256" key="7">
    <source>
        <dbReference type="PROSITE-ProRule" id="PRU00221"/>
    </source>
</evidence>
<dbReference type="VEuPathDB" id="FungiDB:P168DRAFT_239413"/>
<feature type="domain" description="F-box" evidence="9">
    <location>
        <begin position="27"/>
        <end position="73"/>
    </location>
</feature>
<dbReference type="PROSITE" id="PS50181">
    <property type="entry name" value="FBOX"/>
    <property type="match status" value="1"/>
</dbReference>
<dbReference type="InterPro" id="IPR015943">
    <property type="entry name" value="WD40/YVTN_repeat-like_dom_sf"/>
</dbReference>
<keyword evidence="11" id="KW-1185">Reference proteome</keyword>
<evidence type="ECO:0000256" key="4">
    <source>
        <dbReference type="ARBA" id="ARBA00015819"/>
    </source>
</evidence>
<evidence type="ECO:0000313" key="10">
    <source>
        <dbReference type="EMBL" id="PKY02405.1"/>
    </source>
</evidence>
<dbReference type="AlphaFoldDB" id="A0A2I1CXQ3"/>
<dbReference type="GeneID" id="36541193"/>
<dbReference type="SMART" id="SM00320">
    <property type="entry name" value="WD40"/>
    <property type="match status" value="2"/>
</dbReference>
<gene>
    <name evidence="10" type="ORF">P168DRAFT_239413</name>
</gene>
<feature type="region of interest" description="Disordered" evidence="8">
    <location>
        <begin position="371"/>
        <end position="397"/>
    </location>
</feature>
<proteinExistence type="inferred from homology"/>
<dbReference type="SUPFAM" id="SSF50978">
    <property type="entry name" value="WD40 repeat-like"/>
    <property type="match status" value="1"/>
</dbReference>
<dbReference type="InterPro" id="IPR036047">
    <property type="entry name" value="F-box-like_dom_sf"/>
</dbReference>
<dbReference type="EMBL" id="MSFM01000009">
    <property type="protein sequence ID" value="PKY02405.1"/>
    <property type="molecule type" value="Genomic_DNA"/>
</dbReference>
<evidence type="ECO:0000256" key="8">
    <source>
        <dbReference type="SAM" id="MobiDB-lite"/>
    </source>
</evidence>
<dbReference type="PROSITE" id="PS50294">
    <property type="entry name" value="WD_REPEATS_REGION"/>
    <property type="match status" value="1"/>
</dbReference>
<evidence type="ECO:0000256" key="3">
    <source>
        <dbReference type="ARBA" id="ARBA00011725"/>
    </source>
</evidence>
<dbReference type="Gene3D" id="1.20.1280.50">
    <property type="match status" value="1"/>
</dbReference>
<name>A0A2I1CXQ3_ASPC2</name>
<keyword evidence="7" id="KW-0853">WD repeat</keyword>
<evidence type="ECO:0000313" key="11">
    <source>
        <dbReference type="Proteomes" id="UP000234254"/>
    </source>
</evidence>
<evidence type="ECO:0000256" key="1">
    <source>
        <dbReference type="ARBA" id="ARBA00002730"/>
    </source>
</evidence>
<reference evidence="10" key="1">
    <citation type="submission" date="2016-12" db="EMBL/GenBank/DDBJ databases">
        <title>The genomes of Aspergillus section Nigri reveals drivers in fungal speciation.</title>
        <authorList>
            <consortium name="DOE Joint Genome Institute"/>
            <person name="Vesth T.C."/>
            <person name="Nybo J."/>
            <person name="Theobald S."/>
            <person name="Brandl J."/>
            <person name="Frisvad J.C."/>
            <person name="Nielsen K.F."/>
            <person name="Lyhne E.K."/>
            <person name="Kogle M.E."/>
            <person name="Kuo A."/>
            <person name="Riley R."/>
            <person name="Clum A."/>
            <person name="Nolan M."/>
            <person name="Lipzen A."/>
            <person name="Salamov A."/>
            <person name="Henrissat B."/>
            <person name="Wiebenga A."/>
            <person name="De vries R.P."/>
            <person name="Grigoriev I.V."/>
            <person name="Mortensen U.H."/>
            <person name="Andersen M.R."/>
            <person name="Baker S.E."/>
        </authorList>
    </citation>
    <scope>NUCLEOTIDE SEQUENCE</scope>
    <source>
        <strain evidence="10">IBT 28561</strain>
    </source>
</reference>
<feature type="repeat" description="WD" evidence="7">
    <location>
        <begin position="439"/>
        <end position="474"/>
    </location>
</feature>
<dbReference type="SMART" id="SM00256">
    <property type="entry name" value="FBOX"/>
    <property type="match status" value="1"/>
</dbReference>
<evidence type="ECO:0000256" key="2">
    <source>
        <dbReference type="ARBA" id="ARBA00007968"/>
    </source>
</evidence>
<dbReference type="RefSeq" id="XP_024690999.1">
    <property type="nucleotide sequence ID" value="XM_024833669.1"/>
</dbReference>
<comment type="subunit">
    <text evidence="3">Component of the SCF(sconB) E3 ubiquitin ligase complex.</text>
</comment>
<comment type="similarity">
    <text evidence="2">Belongs to the WD repeat MET30/SCONB/SCON-2 family.</text>
</comment>
<comment type="function">
    <text evidence="1">Component of the SCF(sconB) E3 ubiquitin ligase complex involved in the regulation of sulfur metabolite repression, probably by mediating the inactivation or degradation of the metR transcription factor.</text>
</comment>
<protein>
    <recommendedName>
        <fullName evidence="4">Probable E3 ubiquitin ligase complex SCF subunit sconB</fullName>
    </recommendedName>
    <alternativeName>
        <fullName evidence="6">Sulfur controller B</fullName>
    </alternativeName>
    <alternativeName>
        <fullName evidence="5">Sulfur metabolite repression control protein B</fullName>
    </alternativeName>
</protein>
<dbReference type="Pfam" id="PF25499">
    <property type="entry name" value="Beta-prop_pof12"/>
    <property type="match status" value="1"/>
</dbReference>
<dbReference type="OrthoDB" id="3219396at2759"/>
<dbReference type="Pfam" id="PF12937">
    <property type="entry name" value="F-box-like"/>
    <property type="match status" value="1"/>
</dbReference>
<dbReference type="SUPFAM" id="SSF81383">
    <property type="entry name" value="F-box domain"/>
    <property type="match status" value="1"/>
</dbReference>
<accession>A0A2I1CXQ3</accession>
<comment type="caution">
    <text evidence="10">The sequence shown here is derived from an EMBL/GenBank/DDBJ whole genome shotgun (WGS) entry which is preliminary data.</text>
</comment>